<reference evidence="18" key="2">
    <citation type="submission" date="2025-08" db="UniProtKB">
        <authorList>
            <consortium name="Ensembl"/>
        </authorList>
    </citation>
    <scope>IDENTIFICATION</scope>
</reference>
<proteinExistence type="inferred from homology"/>
<evidence type="ECO:0000256" key="15">
    <source>
        <dbReference type="SAM" id="Phobius"/>
    </source>
</evidence>
<evidence type="ECO:0000256" key="13">
    <source>
        <dbReference type="ARBA" id="ARBA00060312"/>
    </source>
</evidence>
<evidence type="ECO:0000313" key="18">
    <source>
        <dbReference type="Ensembl" id="ENSPANP00000007094.3"/>
    </source>
</evidence>
<feature type="chain" id="PRO_5035317253" description="Intercellular adhesion molecule 4" evidence="16">
    <location>
        <begin position="23"/>
        <end position="271"/>
    </location>
</feature>
<gene>
    <name evidence="18" type="primary">ICAM4</name>
</gene>
<evidence type="ECO:0000256" key="8">
    <source>
        <dbReference type="ARBA" id="ARBA00022989"/>
    </source>
</evidence>
<dbReference type="Gene3D" id="2.60.40.10">
    <property type="entry name" value="Immunoglobulins"/>
    <property type="match status" value="2"/>
</dbReference>
<evidence type="ECO:0000256" key="16">
    <source>
        <dbReference type="SAM" id="SignalP"/>
    </source>
</evidence>
<evidence type="ECO:0000259" key="17">
    <source>
        <dbReference type="Pfam" id="PF03921"/>
    </source>
</evidence>
<keyword evidence="9 15" id="KW-0472">Membrane</keyword>
<evidence type="ECO:0000256" key="3">
    <source>
        <dbReference type="ARBA" id="ARBA00022475"/>
    </source>
</evidence>
<dbReference type="PRINTS" id="PR01472">
    <property type="entry name" value="ICAMVCAM1"/>
</dbReference>
<evidence type="ECO:0000256" key="12">
    <source>
        <dbReference type="ARBA" id="ARBA00023319"/>
    </source>
</evidence>
<dbReference type="InterPro" id="IPR013783">
    <property type="entry name" value="Ig-like_fold"/>
</dbReference>
<protein>
    <recommendedName>
        <fullName evidence="14">Intercellular adhesion molecule 4</fullName>
    </recommendedName>
</protein>
<keyword evidence="7" id="KW-0130">Cell adhesion</keyword>
<dbReference type="GeneTree" id="ENSGT00940000162431"/>
<evidence type="ECO:0000256" key="6">
    <source>
        <dbReference type="ARBA" id="ARBA00022737"/>
    </source>
</evidence>
<evidence type="ECO:0000256" key="1">
    <source>
        <dbReference type="ARBA" id="ARBA00004251"/>
    </source>
</evidence>
<keyword evidence="11" id="KW-0325">Glycoprotein</keyword>
<evidence type="ECO:0000256" key="11">
    <source>
        <dbReference type="ARBA" id="ARBA00023180"/>
    </source>
</evidence>
<dbReference type="GO" id="GO:0005886">
    <property type="term" value="C:plasma membrane"/>
    <property type="evidence" value="ECO:0007669"/>
    <property type="project" value="UniProtKB-SubCell"/>
</dbReference>
<keyword evidence="4 15" id="KW-0812">Transmembrane</keyword>
<evidence type="ECO:0000256" key="10">
    <source>
        <dbReference type="ARBA" id="ARBA00023157"/>
    </source>
</evidence>
<dbReference type="FunFam" id="2.60.40.10:FF:001426">
    <property type="entry name" value="Intercellular adhesion molecule 4"/>
    <property type="match status" value="1"/>
</dbReference>
<keyword evidence="10" id="KW-1015">Disulfide bond</keyword>
<dbReference type="InterPro" id="IPR047012">
    <property type="entry name" value="ICAM_VCAM"/>
</dbReference>
<dbReference type="eggNOG" id="ENOG502TF7X">
    <property type="taxonomic scope" value="Eukaryota"/>
</dbReference>
<dbReference type="HOGENOM" id="CLU_096298_0_0_1"/>
<reference evidence="18" key="3">
    <citation type="submission" date="2025-09" db="UniProtKB">
        <authorList>
            <consortium name="Ensembl"/>
        </authorList>
    </citation>
    <scope>IDENTIFICATION</scope>
</reference>
<dbReference type="Bgee" id="ENSPANG00000011444">
    <property type="expression patterns" value="Expressed in bone marrow and 3 other cell types or tissues"/>
</dbReference>
<dbReference type="InterPro" id="IPR013768">
    <property type="entry name" value="ICAM_N"/>
</dbReference>
<dbReference type="GO" id="GO:0005178">
    <property type="term" value="F:integrin binding"/>
    <property type="evidence" value="ECO:0007669"/>
    <property type="project" value="InterPro"/>
</dbReference>
<accession>A0A0A0MVL8</accession>
<keyword evidence="5 16" id="KW-0732">Signal</keyword>
<feature type="domain" description="Intercellular adhesion molecule N-terminal" evidence="17">
    <location>
        <begin position="48"/>
        <end position="135"/>
    </location>
</feature>
<dbReference type="Pfam" id="PF03921">
    <property type="entry name" value="ICAM_N"/>
    <property type="match status" value="1"/>
</dbReference>
<reference evidence="18 19" key="1">
    <citation type="submission" date="2012-03" db="EMBL/GenBank/DDBJ databases">
        <title>Whole Genome Assembly of Papio anubis.</title>
        <authorList>
            <person name="Liu Y.L."/>
            <person name="Abraham K.A."/>
            <person name="Akbar H.A."/>
            <person name="Ali S.A."/>
            <person name="Anosike U.A."/>
            <person name="Aqrawi P.A."/>
            <person name="Arias F.A."/>
            <person name="Attaway T.A."/>
            <person name="Awwad R.A."/>
            <person name="Babu C.B."/>
            <person name="Bandaranaike D.B."/>
            <person name="Battles P.B."/>
            <person name="Bell A.B."/>
            <person name="Beltran B.B."/>
            <person name="Berhane-Mersha D.B."/>
            <person name="Bess C.B."/>
            <person name="Bickham C.B."/>
            <person name="Bolden T.B."/>
            <person name="Carter K.C."/>
            <person name="Chau D.C."/>
            <person name="Chavez A.C."/>
            <person name="Clerc-Blankenburg K.C."/>
            <person name="Coyle M.C."/>
            <person name="Dao M.D."/>
            <person name="Davila M.L.D."/>
            <person name="Davy-Carroll L.D."/>
            <person name="Denson S.D."/>
            <person name="Dinh H.D."/>
            <person name="Fernandez S.F."/>
            <person name="Fernando P.F."/>
            <person name="Forbes L.F."/>
            <person name="Francis C.F."/>
            <person name="Francisco L.F."/>
            <person name="Fu Q.F."/>
            <person name="Garcia-Iii R.G."/>
            <person name="Garrett T.G."/>
            <person name="Gross S.G."/>
            <person name="Gubbala S.G."/>
            <person name="Hirani K.H."/>
            <person name="Hogues M.H."/>
            <person name="Hollins B.H."/>
            <person name="Jackson L.J."/>
            <person name="Javaid M.J."/>
            <person name="Jhangiani S.J."/>
            <person name="Johnson A.J."/>
            <person name="Johnson B.J."/>
            <person name="Jones J.J."/>
            <person name="Joshi V.J."/>
            <person name="Kalu J.K."/>
            <person name="Khan N.K."/>
            <person name="Korchina V.K."/>
            <person name="Kovar C.K."/>
            <person name="Lago L.L."/>
            <person name="Lara F.L."/>
            <person name="Le T.-K.L."/>
            <person name="Lee S.L."/>
            <person name="Legall-Iii F.L."/>
            <person name="Lemon S.L."/>
            <person name="Liu J.L."/>
            <person name="Liu Y.-S.L."/>
            <person name="Liyanage D.L."/>
            <person name="Lopez J.L."/>
            <person name="Lorensuhewa L.L."/>
            <person name="Mata R.M."/>
            <person name="Mathew T.M."/>
            <person name="Mercado C.M."/>
            <person name="Mercado I.M."/>
            <person name="Morales K.M."/>
            <person name="Morgan M.M."/>
            <person name="Munidasa M.M."/>
            <person name="Ngo D.N."/>
            <person name="Nguyen L.N."/>
            <person name="Nguyen T.N."/>
            <person name="Nguyen N.N."/>
            <person name="Obregon M.O."/>
            <person name="Okwuonu G.O."/>
            <person name="Ongeri F.O."/>
            <person name="Onwere C.O."/>
            <person name="Osifeso I.O."/>
            <person name="Parra A.P."/>
            <person name="Patil S.P."/>
            <person name="Perez A.P."/>
            <person name="Perez Y.P."/>
            <person name="Pham C.P."/>
            <person name="Pu L.-L.P."/>
            <person name="Puazo M.P."/>
            <person name="Quiroz J.Q."/>
            <person name="Rouhana J.R."/>
            <person name="Ruiz M.R."/>
            <person name="Ruiz S.-J.R."/>
            <person name="Saada N.S."/>
            <person name="Santibanez J.S."/>
            <person name="Scheel M.S."/>
            <person name="Schneider B.S."/>
            <person name="Simmons D.S."/>
            <person name="Sisson I.S."/>
            <person name="Tang L.-Y.T."/>
            <person name="Thornton R.T."/>
            <person name="Tisius J.T."/>
            <person name="Toledanes G.T."/>
            <person name="Trejos Z.T."/>
            <person name="Usmani K.U."/>
            <person name="Varghese R.V."/>
            <person name="Vattathil S.V."/>
            <person name="Vee V.V."/>
            <person name="Walker D.W."/>
            <person name="Weissenberger G.W."/>
            <person name="White C.W."/>
            <person name="Williams A.W."/>
            <person name="Woodworth J.W."/>
            <person name="Wright R.W."/>
            <person name="Zhu Y.Z."/>
            <person name="Han Y.H."/>
            <person name="Newsham I.N."/>
            <person name="Nazareth L.N."/>
            <person name="Worley K.W."/>
            <person name="Muzny D.M."/>
            <person name="Rogers J.R."/>
            <person name="Gibbs R.G."/>
        </authorList>
    </citation>
    <scope>NUCLEOTIDE SEQUENCE [LARGE SCALE GENOMIC DNA]</scope>
</reference>
<comment type="subcellular location">
    <subcellularLocation>
        <location evidence="1">Cell membrane</location>
        <topology evidence="1">Single-pass type I membrane protein</topology>
    </subcellularLocation>
</comment>
<evidence type="ECO:0000256" key="2">
    <source>
        <dbReference type="ARBA" id="ARBA00005925"/>
    </source>
</evidence>
<comment type="similarity">
    <text evidence="2">Belongs to the immunoglobulin superfamily. ICAM family.</text>
</comment>
<evidence type="ECO:0000256" key="7">
    <source>
        <dbReference type="ARBA" id="ARBA00022889"/>
    </source>
</evidence>
<name>A0A0A0MVL8_PAPAN</name>
<keyword evidence="12" id="KW-0393">Immunoglobulin domain</keyword>
<dbReference type="AlphaFoldDB" id="A0A0A0MVL8"/>
<organism evidence="18 19">
    <name type="scientific">Papio anubis</name>
    <name type="common">Olive baboon</name>
    <dbReference type="NCBI Taxonomy" id="9555"/>
    <lineage>
        <taxon>Eukaryota</taxon>
        <taxon>Metazoa</taxon>
        <taxon>Chordata</taxon>
        <taxon>Craniata</taxon>
        <taxon>Vertebrata</taxon>
        <taxon>Euteleostomi</taxon>
        <taxon>Mammalia</taxon>
        <taxon>Eutheria</taxon>
        <taxon>Euarchontoglires</taxon>
        <taxon>Primates</taxon>
        <taxon>Haplorrhini</taxon>
        <taxon>Catarrhini</taxon>
        <taxon>Cercopithecidae</taxon>
        <taxon>Cercopithecinae</taxon>
        <taxon>Papio</taxon>
    </lineage>
</organism>
<dbReference type="PANTHER" id="PTHR13771">
    <property type="entry name" value="INTERCELLULAR ADHESION MOLECULE"/>
    <property type="match status" value="1"/>
</dbReference>
<dbReference type="FunFam" id="2.60.40.10:FF:000194">
    <property type="entry name" value="Intercellular adhesion molecule 1"/>
    <property type="match status" value="1"/>
</dbReference>
<keyword evidence="3" id="KW-1003">Cell membrane</keyword>
<dbReference type="PANTHER" id="PTHR13771:SF8">
    <property type="entry name" value="INTERCELLULAR ADHESION MOLECULE 4"/>
    <property type="match status" value="1"/>
</dbReference>
<evidence type="ECO:0000256" key="9">
    <source>
        <dbReference type="ARBA" id="ARBA00023136"/>
    </source>
</evidence>
<dbReference type="InterPro" id="IPR003987">
    <property type="entry name" value="ICAM_VCAM_N"/>
</dbReference>
<keyword evidence="6" id="KW-0677">Repeat</keyword>
<evidence type="ECO:0000313" key="19">
    <source>
        <dbReference type="Proteomes" id="UP000028761"/>
    </source>
</evidence>
<feature type="signal peptide" evidence="16">
    <location>
        <begin position="1"/>
        <end position="22"/>
    </location>
</feature>
<evidence type="ECO:0000256" key="5">
    <source>
        <dbReference type="ARBA" id="ARBA00022729"/>
    </source>
</evidence>
<keyword evidence="8 15" id="KW-1133">Transmembrane helix</keyword>
<dbReference type="STRING" id="9555.ENSPANP00000007094"/>
<dbReference type="InterPro" id="IPR036179">
    <property type="entry name" value="Ig-like_dom_sf"/>
</dbReference>
<sequence>MGSLFPLSLLLFLAAAYPGVGCALGRRIKRAQGPKGSPLAPSGTSVPFWVRMNPEFVAVPPGRSVWLNCSNSCPQPQNSSLRTRLRQGKTLRGPGWVYYQLLDVRAWSSHAHCLVTCAGKTRWATTRITAYKPPHSVILEPPVLKGRQYTLRCHVTHVFPVGYLVVTLRLGGRVIYSESLERYTHQDLANVTLTYEFPAGPRDFWQPVICHTRLNLEGLVVRNSSAPVTLMLAWSPAPTALASVSIAALVGILLAVGSVYLCKCLPMKSQA</sequence>
<evidence type="ECO:0000256" key="14">
    <source>
        <dbReference type="ARBA" id="ARBA00069854"/>
    </source>
</evidence>
<dbReference type="Ensembl" id="ENSPANT00000024207.3">
    <property type="protein sequence ID" value="ENSPANP00000007094.3"/>
    <property type="gene ID" value="ENSPANG00000011444.3"/>
</dbReference>
<dbReference type="OMA" id="QPVICHT"/>
<dbReference type="Proteomes" id="UP000028761">
    <property type="component" value="Chromosome 20"/>
</dbReference>
<comment type="function">
    <text evidence="13">ICAM proteins are ligands for the leukocyte adhesion protein LFA-1 (integrin alpha-L/beta-2). ICAM4 is also a ligand for alpha-4/beta-1 and alpha-V integrins.</text>
</comment>
<evidence type="ECO:0000256" key="4">
    <source>
        <dbReference type="ARBA" id="ARBA00022692"/>
    </source>
</evidence>
<feature type="transmembrane region" description="Helical" evidence="15">
    <location>
        <begin position="240"/>
        <end position="262"/>
    </location>
</feature>
<dbReference type="SUPFAM" id="SSF48726">
    <property type="entry name" value="Immunoglobulin"/>
    <property type="match status" value="2"/>
</dbReference>
<dbReference type="GO" id="GO:0098609">
    <property type="term" value="P:cell-cell adhesion"/>
    <property type="evidence" value="ECO:0007669"/>
    <property type="project" value="InterPro"/>
</dbReference>
<keyword evidence="19" id="KW-1185">Reference proteome</keyword>